<dbReference type="PIRSF" id="PIRSF037505">
    <property type="entry name" value="Betaine_HMT"/>
    <property type="match status" value="1"/>
</dbReference>
<dbReference type="STRING" id="568069.A0A1J1HQC1"/>
<dbReference type="OrthoDB" id="261426at2759"/>
<dbReference type="NCBIfam" id="NF007020">
    <property type="entry name" value="PRK09485.1"/>
    <property type="match status" value="1"/>
</dbReference>
<evidence type="ECO:0000259" key="7">
    <source>
        <dbReference type="PROSITE" id="PS50970"/>
    </source>
</evidence>
<evidence type="ECO:0000256" key="2">
    <source>
        <dbReference type="ARBA" id="ARBA00022679"/>
    </source>
</evidence>
<reference evidence="8 9" key="1">
    <citation type="submission" date="2015-04" db="EMBL/GenBank/DDBJ databases">
        <authorList>
            <person name="Syromyatnikov M.Y."/>
            <person name="Popov V.N."/>
        </authorList>
    </citation>
    <scope>NUCLEOTIDE SEQUENCE [LARGE SCALE GENOMIC DNA]</scope>
</reference>
<evidence type="ECO:0000256" key="1">
    <source>
        <dbReference type="ARBA" id="ARBA00022603"/>
    </source>
</evidence>
<comment type="pathway">
    <text evidence="5">Amino-acid biosynthesis; L-methionine biosynthesis via de novo pathway.</text>
</comment>
<keyword evidence="1 6" id="KW-0489">Methyltransferase</keyword>
<name>A0A1J1HQC1_9DIPT</name>
<dbReference type="Pfam" id="PF02574">
    <property type="entry name" value="S-methyl_trans"/>
    <property type="match status" value="1"/>
</dbReference>
<dbReference type="InterPro" id="IPR017226">
    <property type="entry name" value="BHMT-like"/>
</dbReference>
<evidence type="ECO:0000313" key="9">
    <source>
        <dbReference type="Proteomes" id="UP000183832"/>
    </source>
</evidence>
<evidence type="ECO:0000256" key="5">
    <source>
        <dbReference type="ARBA" id="ARBA00034478"/>
    </source>
</evidence>
<keyword evidence="3 6" id="KW-0479">Metal-binding</keyword>
<dbReference type="GO" id="GO:0009086">
    <property type="term" value="P:methionine biosynthetic process"/>
    <property type="evidence" value="ECO:0007669"/>
    <property type="project" value="InterPro"/>
</dbReference>
<dbReference type="PROSITE" id="PS50970">
    <property type="entry name" value="HCY"/>
    <property type="match status" value="1"/>
</dbReference>
<dbReference type="EMBL" id="CVRI01000007">
    <property type="protein sequence ID" value="CRK88409.1"/>
    <property type="molecule type" value="Genomic_DNA"/>
</dbReference>
<feature type="binding site" evidence="6">
    <location>
        <position position="296"/>
    </location>
    <ligand>
        <name>Zn(2+)</name>
        <dbReference type="ChEBI" id="CHEBI:29105"/>
    </ligand>
</feature>
<organism evidence="8 9">
    <name type="scientific">Clunio marinus</name>
    <dbReference type="NCBI Taxonomy" id="568069"/>
    <lineage>
        <taxon>Eukaryota</taxon>
        <taxon>Metazoa</taxon>
        <taxon>Ecdysozoa</taxon>
        <taxon>Arthropoda</taxon>
        <taxon>Hexapoda</taxon>
        <taxon>Insecta</taxon>
        <taxon>Pterygota</taxon>
        <taxon>Neoptera</taxon>
        <taxon>Endopterygota</taxon>
        <taxon>Diptera</taxon>
        <taxon>Nematocera</taxon>
        <taxon>Chironomoidea</taxon>
        <taxon>Chironomidae</taxon>
        <taxon>Clunio</taxon>
    </lineage>
</organism>
<dbReference type="PANTHER" id="PTHR46015">
    <property type="entry name" value="ZGC:172121"/>
    <property type="match status" value="1"/>
</dbReference>
<dbReference type="PANTHER" id="PTHR46015:SF1">
    <property type="entry name" value="HOMOCYSTEINE S-METHYLTRANSFERASE-LIKE ISOFORM 1"/>
    <property type="match status" value="1"/>
</dbReference>
<evidence type="ECO:0000256" key="6">
    <source>
        <dbReference type="PROSITE-ProRule" id="PRU00333"/>
    </source>
</evidence>
<proteinExistence type="predicted"/>
<dbReference type="InterPro" id="IPR051486">
    <property type="entry name" value="Hcy_S-methyltransferase"/>
</dbReference>
<evidence type="ECO:0000256" key="3">
    <source>
        <dbReference type="ARBA" id="ARBA00022723"/>
    </source>
</evidence>
<feature type="binding site" evidence="6">
    <location>
        <position position="233"/>
    </location>
    <ligand>
        <name>Zn(2+)</name>
        <dbReference type="ChEBI" id="CHEBI:29105"/>
    </ligand>
</feature>
<comment type="cofactor">
    <cofactor evidence="6">
        <name>Zn(2+)</name>
        <dbReference type="ChEBI" id="CHEBI:29105"/>
    </cofactor>
</comment>
<dbReference type="AlphaFoldDB" id="A0A1J1HQC1"/>
<dbReference type="Gene3D" id="3.20.20.330">
    <property type="entry name" value="Homocysteine-binding-like domain"/>
    <property type="match status" value="1"/>
</dbReference>
<keyword evidence="2 6" id="KW-0808">Transferase</keyword>
<keyword evidence="4 6" id="KW-0862">Zinc</keyword>
<evidence type="ECO:0000313" key="8">
    <source>
        <dbReference type="EMBL" id="CRK88409.1"/>
    </source>
</evidence>
<dbReference type="Proteomes" id="UP000183832">
    <property type="component" value="Unassembled WGS sequence"/>
</dbReference>
<dbReference type="FunFam" id="3.20.20.330:FF:000002">
    <property type="entry name" value="Homocysteine S-methyltransferase"/>
    <property type="match status" value="1"/>
</dbReference>
<dbReference type="GO" id="GO:0008270">
    <property type="term" value="F:zinc ion binding"/>
    <property type="evidence" value="ECO:0007669"/>
    <property type="project" value="InterPro"/>
</dbReference>
<dbReference type="UniPathway" id="UPA00051">
    <property type="reaction ID" value="UER00083"/>
</dbReference>
<keyword evidence="9" id="KW-1185">Reference proteome</keyword>
<gene>
    <name evidence="8" type="ORF">CLUMA_CG002188</name>
</gene>
<feature type="binding site" evidence="6">
    <location>
        <position position="295"/>
    </location>
    <ligand>
        <name>Zn(2+)</name>
        <dbReference type="ChEBI" id="CHEBI:29105"/>
    </ligand>
</feature>
<dbReference type="InterPro" id="IPR036589">
    <property type="entry name" value="HCY_dom_sf"/>
</dbReference>
<protein>
    <submittedName>
        <fullName evidence="8">CLUMA_CG002188, isoform A</fullName>
    </submittedName>
</protein>
<evidence type="ECO:0000256" key="4">
    <source>
        <dbReference type="ARBA" id="ARBA00022833"/>
    </source>
</evidence>
<sequence>MFSISDRVTVIDGGFSTQLMLNVGVQIDGDPLWSARFNSVQPDAVVKSHLDFLENGAEIILTNTYQASVEGYTKHLNINREESIDLIKKTVKLAHNARDNFMQINSNTELPLIFASIGPYGAHLHDGSEYTGSYADTVSVETIKNWHKVRINACIEAGVDGLAIETIPCQMEAEAVVDMILDEHPDMKFWVSFQCKDGNSLAHGEKFADAVDSIFTRVAARNKKNLVAVGINCINSEFVSQLLRSIKVEVPLVVYPNSGETYNVETGWQGKNSYTPLEDFVHEWIELGARFIGGCCRIDASDIKKIKEKVQELKK</sequence>
<dbReference type="SUPFAM" id="SSF82282">
    <property type="entry name" value="Homocysteine S-methyltransferase"/>
    <property type="match status" value="1"/>
</dbReference>
<dbReference type="GO" id="GO:0032259">
    <property type="term" value="P:methylation"/>
    <property type="evidence" value="ECO:0007669"/>
    <property type="project" value="UniProtKB-KW"/>
</dbReference>
<feature type="domain" description="Hcy-binding" evidence="7">
    <location>
        <begin position="1"/>
        <end position="310"/>
    </location>
</feature>
<dbReference type="InterPro" id="IPR003726">
    <property type="entry name" value="HCY_dom"/>
</dbReference>
<accession>A0A1J1HQC1</accession>
<dbReference type="GO" id="GO:0033528">
    <property type="term" value="P:S-methylmethionine cycle"/>
    <property type="evidence" value="ECO:0007669"/>
    <property type="project" value="TreeGrafter"/>
</dbReference>
<dbReference type="GO" id="GO:0008898">
    <property type="term" value="F:S-adenosylmethionine-homocysteine S-methyltransferase activity"/>
    <property type="evidence" value="ECO:0007669"/>
    <property type="project" value="TreeGrafter"/>
</dbReference>